<gene>
    <name evidence="1" type="ORF">OJ252_3719</name>
</gene>
<proteinExistence type="predicted"/>
<reference evidence="1" key="1">
    <citation type="submission" date="2022-10" db="EMBL/GenBank/DDBJ databases">
        <title>Adaptive evolution leads to modifications in subtelomeric GC content in a zoonotic Cryptosporidium species.</title>
        <authorList>
            <person name="Li J."/>
            <person name="Feng Y."/>
            <person name="Xiao L."/>
        </authorList>
    </citation>
    <scope>NUCLEOTIDE SEQUENCE</scope>
    <source>
        <strain evidence="1">25894</strain>
    </source>
</reference>
<organism evidence="1 2">
    <name type="scientific">Cryptosporidium canis</name>
    <dbReference type="NCBI Taxonomy" id="195482"/>
    <lineage>
        <taxon>Eukaryota</taxon>
        <taxon>Sar</taxon>
        <taxon>Alveolata</taxon>
        <taxon>Apicomplexa</taxon>
        <taxon>Conoidasida</taxon>
        <taxon>Coccidia</taxon>
        <taxon>Eucoccidiorida</taxon>
        <taxon>Eimeriorina</taxon>
        <taxon>Cryptosporidiidae</taxon>
        <taxon>Cryptosporidium</taxon>
    </lineage>
</organism>
<dbReference type="Proteomes" id="UP001071777">
    <property type="component" value="Unassembled WGS sequence"/>
</dbReference>
<comment type="caution">
    <text evidence="1">The sequence shown here is derived from an EMBL/GenBank/DDBJ whole genome shotgun (WGS) entry which is preliminary data.</text>
</comment>
<feature type="non-terminal residue" evidence="1">
    <location>
        <position position="135"/>
    </location>
</feature>
<evidence type="ECO:0000313" key="2">
    <source>
        <dbReference type="Proteomes" id="UP001071777"/>
    </source>
</evidence>
<keyword evidence="2" id="KW-1185">Reference proteome</keyword>
<feature type="non-terminal residue" evidence="1">
    <location>
        <position position="1"/>
    </location>
</feature>
<name>A0ABQ8P1H6_9CRYT</name>
<dbReference type="EMBL" id="JAPCXB010000250">
    <property type="protein sequence ID" value="KAJ1604444.1"/>
    <property type="molecule type" value="Genomic_DNA"/>
</dbReference>
<accession>A0ABQ8P1H6</accession>
<sequence>VSSGAKGVPNLEGRFVTSNSMSFAGELVGEFKCNAGMPGEKLSILSASQATFMETTPKVKNEKIVMSGIKIARITCMVEGKMYSEDLKLEISGNVVFLLPDSTQATEGTTMMVIKSDPQWQIVKSPVTLVGQLGE</sequence>
<protein>
    <submittedName>
        <fullName evidence="1">Uncharacterized protein</fullName>
    </submittedName>
</protein>
<evidence type="ECO:0000313" key="1">
    <source>
        <dbReference type="EMBL" id="KAJ1604444.1"/>
    </source>
</evidence>